<organism evidence="2 3">
    <name type="scientific">Fictibacillus iocasae</name>
    <dbReference type="NCBI Taxonomy" id="2715437"/>
    <lineage>
        <taxon>Bacteria</taxon>
        <taxon>Bacillati</taxon>
        <taxon>Bacillota</taxon>
        <taxon>Bacilli</taxon>
        <taxon>Bacillales</taxon>
        <taxon>Fictibacillaceae</taxon>
        <taxon>Fictibacillus</taxon>
    </lineage>
</organism>
<dbReference type="RefSeq" id="WP_379751615.1">
    <property type="nucleotide sequence ID" value="NZ_JBHTCP010000052.1"/>
</dbReference>
<dbReference type="InterPro" id="IPR018961">
    <property type="entry name" value="DnaJ_homolog_subfam-C_membr-28"/>
</dbReference>
<accession>A0ABW2NY59</accession>
<evidence type="ECO:0000259" key="1">
    <source>
        <dbReference type="Pfam" id="PF09350"/>
    </source>
</evidence>
<name>A0ABW2NY59_9BACL</name>
<evidence type="ECO:0000313" key="3">
    <source>
        <dbReference type="Proteomes" id="UP001596549"/>
    </source>
</evidence>
<keyword evidence="3" id="KW-1185">Reference proteome</keyword>
<comment type="caution">
    <text evidence="2">The sequence shown here is derived from an EMBL/GenBank/DDBJ whole genome shotgun (WGS) entry which is preliminary data.</text>
</comment>
<dbReference type="EMBL" id="JBHTCP010000052">
    <property type="protein sequence ID" value="MFC7373561.1"/>
    <property type="molecule type" value="Genomic_DNA"/>
</dbReference>
<feature type="domain" description="DnaJ homologue subfamily C member 28 conserved" evidence="1">
    <location>
        <begin position="7"/>
        <end position="73"/>
    </location>
</feature>
<gene>
    <name evidence="2" type="ORF">ACFQPF_18110</name>
</gene>
<dbReference type="Proteomes" id="UP001596549">
    <property type="component" value="Unassembled WGS sequence"/>
</dbReference>
<dbReference type="PANTHER" id="PTHR39158">
    <property type="entry name" value="OS08G0560600 PROTEIN"/>
    <property type="match status" value="1"/>
</dbReference>
<proteinExistence type="predicted"/>
<dbReference type="Pfam" id="PF09350">
    <property type="entry name" value="DJC28_CD"/>
    <property type="match status" value="1"/>
</dbReference>
<reference evidence="3" key="1">
    <citation type="journal article" date="2019" name="Int. J. Syst. Evol. Microbiol.">
        <title>The Global Catalogue of Microorganisms (GCM) 10K type strain sequencing project: providing services to taxonomists for standard genome sequencing and annotation.</title>
        <authorList>
            <consortium name="The Broad Institute Genomics Platform"/>
            <consortium name="The Broad Institute Genome Sequencing Center for Infectious Disease"/>
            <person name="Wu L."/>
            <person name="Ma J."/>
        </authorList>
    </citation>
    <scope>NUCLEOTIDE SEQUENCE [LARGE SCALE GENOMIC DNA]</scope>
    <source>
        <strain evidence="3">NBRC 106396</strain>
    </source>
</reference>
<dbReference type="PANTHER" id="PTHR39158:SF1">
    <property type="entry name" value="DNAJ HOMOLOG SUBFAMILY C MEMBER 28"/>
    <property type="match status" value="1"/>
</dbReference>
<dbReference type="InterPro" id="IPR052573">
    <property type="entry name" value="DnaJ_C_subfamily_28"/>
</dbReference>
<sequence>MDLFFHMAEQKIKEAERKGVFDDLPGKGKPLKLEDDSSVPAELRASYKVLKNAGMVPAEVQLKKEVLKIEDLLQCCTAMDEQERLKKQLNEKTLRFQELMERRKISQSLWSRYGTQINRKF</sequence>
<protein>
    <submittedName>
        <fullName evidence="2">DnaJ family domain-containing protein</fullName>
    </submittedName>
</protein>
<evidence type="ECO:0000313" key="2">
    <source>
        <dbReference type="EMBL" id="MFC7373561.1"/>
    </source>
</evidence>